<feature type="non-terminal residue" evidence="2">
    <location>
        <position position="1"/>
    </location>
</feature>
<sequence length="157" mass="16666">LGLLAGRLWSAFSGEASPMLPQPQEPWVASLEALLQPAGPAALAGHSVCIVVAVLLHSRGRADSLAQPVGGLLGFVAVTALLALVGLVPACQGHCPDWMLPQDDSPLWPFLGCAFWAVLTALAAARQLSVLSDWEVFEVPRLRWRLLTVTAPQWIGC</sequence>
<reference evidence="2" key="1">
    <citation type="submission" date="2023-10" db="EMBL/GenBank/DDBJ databases">
        <authorList>
            <person name="Chen Y."/>
            <person name="Shah S."/>
            <person name="Dougan E. K."/>
            <person name="Thang M."/>
            <person name="Chan C."/>
        </authorList>
    </citation>
    <scope>NUCLEOTIDE SEQUENCE [LARGE SCALE GENOMIC DNA]</scope>
</reference>
<dbReference type="EMBL" id="CAUYUJ010020766">
    <property type="protein sequence ID" value="CAK0900374.1"/>
    <property type="molecule type" value="Genomic_DNA"/>
</dbReference>
<evidence type="ECO:0000313" key="2">
    <source>
        <dbReference type="EMBL" id="CAK0900374.1"/>
    </source>
</evidence>
<name>A0ABN9XKN7_9DINO</name>
<dbReference type="Proteomes" id="UP001189429">
    <property type="component" value="Unassembled WGS sequence"/>
</dbReference>
<accession>A0ABN9XKN7</accession>
<keyword evidence="1" id="KW-0472">Membrane</keyword>
<evidence type="ECO:0000256" key="1">
    <source>
        <dbReference type="SAM" id="Phobius"/>
    </source>
</evidence>
<gene>
    <name evidence="2" type="ORF">PCOR1329_LOCUS77666</name>
</gene>
<keyword evidence="1" id="KW-1133">Transmembrane helix</keyword>
<organism evidence="2 3">
    <name type="scientific">Prorocentrum cordatum</name>
    <dbReference type="NCBI Taxonomy" id="2364126"/>
    <lineage>
        <taxon>Eukaryota</taxon>
        <taxon>Sar</taxon>
        <taxon>Alveolata</taxon>
        <taxon>Dinophyceae</taxon>
        <taxon>Prorocentrales</taxon>
        <taxon>Prorocentraceae</taxon>
        <taxon>Prorocentrum</taxon>
    </lineage>
</organism>
<keyword evidence="1" id="KW-0812">Transmembrane</keyword>
<proteinExistence type="predicted"/>
<feature type="transmembrane region" description="Helical" evidence="1">
    <location>
        <begin position="69"/>
        <end position="87"/>
    </location>
</feature>
<feature type="transmembrane region" description="Helical" evidence="1">
    <location>
        <begin position="107"/>
        <end position="125"/>
    </location>
</feature>
<evidence type="ECO:0000313" key="3">
    <source>
        <dbReference type="Proteomes" id="UP001189429"/>
    </source>
</evidence>
<keyword evidence="3" id="KW-1185">Reference proteome</keyword>
<protein>
    <submittedName>
        <fullName evidence="2">Uncharacterized protein</fullName>
    </submittedName>
</protein>
<comment type="caution">
    <text evidence="2">The sequence shown here is derived from an EMBL/GenBank/DDBJ whole genome shotgun (WGS) entry which is preliminary data.</text>
</comment>
<feature type="transmembrane region" description="Helical" evidence="1">
    <location>
        <begin position="38"/>
        <end position="57"/>
    </location>
</feature>